<dbReference type="Proteomes" id="UP000231693">
    <property type="component" value="Unassembled WGS sequence"/>
</dbReference>
<dbReference type="AlphaFoldDB" id="A0A2M9CDT0"/>
<sequence>METLSIAQARRTALAAQGLARPRRAGPGRAPTRPPGIADLQRVVDRIGVLQIDSVNVLARAHLVPLYSRLGPYDPALLDRATERAPRRLLETWGHMASYVPPATYRLLSWRRRRVEAEAWGSIRDVVRSHPEVVARVREVVTEHGPVTATEVRALLEAEGHVHVPDRSAWGWAWSVAKTALEHLFFTGEIAAARRTASFERSYDLAERVVPPAALGEVSDADAVRGLLEIGARAHGVGTVRCFQDYFRLRGPAVRTALDELVEDGTLAPVRVEGWDARTYLHRDAKVPRTATARTLLSPFDPLVFERVRLERLHGVRFRIEIYVPAARREYGYYVLPFLEGERITARVDLRADRRAGTLEVLSAHPEPTAGPDTPEALAAELRVLADWLGLPRVDVTPRGALAPSLAGALASLGTVDRGTPPE</sequence>
<evidence type="ECO:0008006" key="3">
    <source>
        <dbReference type="Google" id="ProtNLM"/>
    </source>
</evidence>
<reference evidence="1 2" key="1">
    <citation type="submission" date="2017-11" db="EMBL/GenBank/DDBJ databases">
        <title>Genomic Encyclopedia of Archaeal and Bacterial Type Strains, Phase II (KMG-II): From Individual Species to Whole Genera.</title>
        <authorList>
            <person name="Goeker M."/>
        </authorList>
    </citation>
    <scope>NUCLEOTIDE SEQUENCE [LARGE SCALE GENOMIC DNA]</scope>
    <source>
        <strain evidence="1 2">DSM 25478</strain>
    </source>
</reference>
<dbReference type="RefSeq" id="WP_100423638.1">
    <property type="nucleotide sequence ID" value="NZ_BOOX01000007.1"/>
</dbReference>
<dbReference type="Pfam" id="PF06224">
    <property type="entry name" value="AlkZ-like"/>
    <property type="match status" value="1"/>
</dbReference>
<gene>
    <name evidence="1" type="ORF">CLV28_2499</name>
</gene>
<dbReference type="EMBL" id="PGFE01000004">
    <property type="protein sequence ID" value="PJJ70022.1"/>
    <property type="molecule type" value="Genomic_DNA"/>
</dbReference>
<comment type="caution">
    <text evidence="1">The sequence shown here is derived from an EMBL/GenBank/DDBJ whole genome shotgun (WGS) entry which is preliminary data.</text>
</comment>
<dbReference type="PANTHER" id="PTHR30528:SF0">
    <property type="entry name" value="CYTOPLASMIC PROTEIN"/>
    <property type="match status" value="1"/>
</dbReference>
<dbReference type="OrthoDB" id="9787207at2"/>
<dbReference type="PANTHER" id="PTHR30528">
    <property type="entry name" value="CYTOPLASMIC PROTEIN"/>
    <property type="match status" value="1"/>
</dbReference>
<protein>
    <recommendedName>
        <fullName evidence="3">Winged helix-turn-helix domain-containing protein</fullName>
    </recommendedName>
</protein>
<evidence type="ECO:0000313" key="2">
    <source>
        <dbReference type="Proteomes" id="UP000231693"/>
    </source>
</evidence>
<name>A0A2M9CDT0_9CELL</name>
<accession>A0A2M9CDT0</accession>
<dbReference type="InterPro" id="IPR009351">
    <property type="entry name" value="AlkZ-like"/>
</dbReference>
<keyword evidence="2" id="KW-1185">Reference proteome</keyword>
<evidence type="ECO:0000313" key="1">
    <source>
        <dbReference type="EMBL" id="PJJ70022.1"/>
    </source>
</evidence>
<organism evidence="1 2">
    <name type="scientific">Sediminihabitans luteus</name>
    <dbReference type="NCBI Taxonomy" id="1138585"/>
    <lineage>
        <taxon>Bacteria</taxon>
        <taxon>Bacillati</taxon>
        <taxon>Actinomycetota</taxon>
        <taxon>Actinomycetes</taxon>
        <taxon>Micrococcales</taxon>
        <taxon>Cellulomonadaceae</taxon>
        <taxon>Sediminihabitans</taxon>
    </lineage>
</organism>
<proteinExistence type="predicted"/>